<keyword evidence="2" id="KW-1185">Reference proteome</keyword>
<dbReference type="Pfam" id="PF07004">
    <property type="entry name" value="SHIPPO-rpt"/>
    <property type="match status" value="2"/>
</dbReference>
<organism evidence="2 3">
    <name type="scientific">Heterocephalus glaber</name>
    <name type="common">Naked mole rat</name>
    <dbReference type="NCBI Taxonomy" id="10181"/>
    <lineage>
        <taxon>Eukaryota</taxon>
        <taxon>Metazoa</taxon>
        <taxon>Chordata</taxon>
        <taxon>Craniata</taxon>
        <taxon>Vertebrata</taxon>
        <taxon>Euteleostomi</taxon>
        <taxon>Mammalia</taxon>
        <taxon>Eutheria</taxon>
        <taxon>Euarchontoglires</taxon>
        <taxon>Glires</taxon>
        <taxon>Rodentia</taxon>
        <taxon>Hystricomorpha</taxon>
        <taxon>Bathyergidae</taxon>
        <taxon>Heterocephalus</taxon>
    </lineage>
</organism>
<accession>A0AAX6TG15</accession>
<dbReference type="InterPro" id="IPR010736">
    <property type="entry name" value="SHIPPO-rpt"/>
</dbReference>
<name>A0AAX6TG15_HETGA</name>
<dbReference type="Proteomes" id="UP000694906">
    <property type="component" value="Unplaced"/>
</dbReference>
<feature type="region of interest" description="Disordered" evidence="1">
    <location>
        <begin position="171"/>
        <end position="190"/>
    </location>
</feature>
<proteinExistence type="predicted"/>
<reference evidence="3" key="1">
    <citation type="submission" date="2025-08" db="UniProtKB">
        <authorList>
            <consortium name="RefSeq"/>
        </authorList>
    </citation>
    <scope>IDENTIFICATION</scope>
</reference>
<sequence length="238" mass="27617">MEIIYERSIENPYEERFKSRAPRKLTKSEPYDLPQVNNTTQWIRQPFLWNFALGTVNDYSFGTRQQRKLFPLYHPPNRLGNYFPPLRGSPHTGPGHYISEDYGLAYKLSKIPTSIKGYAIGARTAVRFKPVNKDVTPCPGKYQKANTSEEKHKQNFAAFNVLMPRSGQFSKDTSYPGPGTYNPEKKPPPKVAWPMKFGSPDWAQVPCLQKRTLKAELSTDREFRKHRNHVAYLRLFYN</sequence>
<dbReference type="GeneID" id="101725818"/>
<dbReference type="GO" id="GO:0008092">
    <property type="term" value="F:cytoskeletal protein binding"/>
    <property type="evidence" value="ECO:0007669"/>
    <property type="project" value="TreeGrafter"/>
</dbReference>
<dbReference type="PANTHER" id="PTHR31508">
    <property type="entry name" value="PROTEIN PITCHFORK"/>
    <property type="match status" value="1"/>
</dbReference>
<gene>
    <name evidence="3" type="primary">Pifo</name>
</gene>
<evidence type="ECO:0000256" key="1">
    <source>
        <dbReference type="SAM" id="MobiDB-lite"/>
    </source>
</evidence>
<dbReference type="InterPro" id="IPR033602">
    <property type="entry name" value="CIMAP3"/>
</dbReference>
<dbReference type="PANTHER" id="PTHR31508:SF2">
    <property type="entry name" value="PROTEIN PITCHFORK"/>
    <property type="match status" value="1"/>
</dbReference>
<dbReference type="AlphaFoldDB" id="A0AAX6TG15"/>
<dbReference type="CTD" id="128344"/>
<dbReference type="GO" id="GO:0031344">
    <property type="term" value="P:regulation of cell projection organization"/>
    <property type="evidence" value="ECO:0007669"/>
    <property type="project" value="TreeGrafter"/>
</dbReference>
<evidence type="ECO:0000313" key="3">
    <source>
        <dbReference type="RefSeq" id="XP_021121317.1"/>
    </source>
</evidence>
<protein>
    <submittedName>
        <fullName evidence="3">Protein pitchfork isoform X1</fullName>
    </submittedName>
</protein>
<dbReference type="RefSeq" id="XP_021121317.1">
    <property type="nucleotide sequence ID" value="XM_021265658.1"/>
</dbReference>
<evidence type="ECO:0000313" key="2">
    <source>
        <dbReference type="Proteomes" id="UP000694906"/>
    </source>
</evidence>